<protein>
    <recommendedName>
        <fullName evidence="2">histidine kinase</fullName>
        <ecNumber evidence="2">2.7.13.3</ecNumber>
    </recommendedName>
</protein>
<evidence type="ECO:0000313" key="6">
    <source>
        <dbReference type="EMBL" id="KAF9745342.1"/>
    </source>
</evidence>
<evidence type="ECO:0000256" key="2">
    <source>
        <dbReference type="ARBA" id="ARBA00012438"/>
    </source>
</evidence>
<accession>A0A8H7K4N6</accession>
<name>A0A8H7K4N6_BIOOC</name>
<dbReference type="InterPro" id="IPR004358">
    <property type="entry name" value="Sig_transdc_His_kin-like_C"/>
</dbReference>
<dbReference type="InterPro" id="IPR036890">
    <property type="entry name" value="HATPase_C_sf"/>
</dbReference>
<feature type="domain" description="Histidine kinase" evidence="5">
    <location>
        <begin position="1"/>
        <end position="118"/>
    </location>
</feature>
<dbReference type="SUPFAM" id="SSF55874">
    <property type="entry name" value="ATPase domain of HSP90 chaperone/DNA topoisomerase II/histidine kinase"/>
    <property type="match status" value="1"/>
</dbReference>
<dbReference type="GO" id="GO:0000155">
    <property type="term" value="F:phosphorelay sensor kinase activity"/>
    <property type="evidence" value="ECO:0007669"/>
    <property type="project" value="TreeGrafter"/>
</dbReference>
<evidence type="ECO:0000256" key="4">
    <source>
        <dbReference type="ARBA" id="ARBA00022777"/>
    </source>
</evidence>
<dbReference type="PANTHER" id="PTHR43047">
    <property type="entry name" value="TWO-COMPONENT HISTIDINE PROTEIN KINASE"/>
    <property type="match status" value="1"/>
</dbReference>
<sequence length="310" mass="33928">MVRTQPGAIRRIIMNLFGNALKYTSTGYVLVSLRGQLNADKSKINALIRIEDTGKGMSEEYKRSRLFVPFSQEDSFQPGTGLGLSIVKQIVDSLHGNLEVKSEQYKGTEVDVRLRFTPGPSGDSAPLDETMRAMAKRTRGKQVVLLKESQCLETQGNPPTCQKLTDTLSNTCANWFGLKVAQQGSPDAVNADIFVYCEPPPHEILVRRVQNLLKTSPAEKIPIVIVICPNAEQAVRVKQCQDASLRSLPVIVEVIPQPCGPRKLGRVMSHCLDTADKMAINLPLSPEARLPMFPLPSPPLPAVAPTSPPP</sequence>
<reference evidence="6" key="1">
    <citation type="submission" date="2020-10" db="EMBL/GenBank/DDBJ databases">
        <title>High-Quality Genome Resource of Clonostachys rosea strain S41 by Oxford Nanopore Long-Read Sequencing.</title>
        <authorList>
            <person name="Wang H."/>
        </authorList>
    </citation>
    <scope>NUCLEOTIDE SEQUENCE</scope>
    <source>
        <strain evidence="6">S41</strain>
    </source>
</reference>
<dbReference type="Pfam" id="PF02518">
    <property type="entry name" value="HATPase_c"/>
    <property type="match status" value="1"/>
</dbReference>
<dbReference type="GO" id="GO:0005886">
    <property type="term" value="C:plasma membrane"/>
    <property type="evidence" value="ECO:0007669"/>
    <property type="project" value="TreeGrafter"/>
</dbReference>
<keyword evidence="3" id="KW-0808">Transferase</keyword>
<dbReference type="GO" id="GO:0009927">
    <property type="term" value="F:histidine phosphotransfer kinase activity"/>
    <property type="evidence" value="ECO:0007669"/>
    <property type="project" value="TreeGrafter"/>
</dbReference>
<dbReference type="AlphaFoldDB" id="A0A8H7K4N6"/>
<dbReference type="PRINTS" id="PR00344">
    <property type="entry name" value="BCTRLSENSOR"/>
</dbReference>
<keyword evidence="4" id="KW-0418">Kinase</keyword>
<dbReference type="InterPro" id="IPR003594">
    <property type="entry name" value="HATPase_dom"/>
</dbReference>
<dbReference type="SMART" id="SM00387">
    <property type="entry name" value="HATPase_c"/>
    <property type="match status" value="1"/>
</dbReference>
<evidence type="ECO:0000259" key="5">
    <source>
        <dbReference type="PROSITE" id="PS50109"/>
    </source>
</evidence>
<comment type="catalytic activity">
    <reaction evidence="1">
        <text>ATP + protein L-histidine = ADP + protein N-phospho-L-histidine.</text>
        <dbReference type="EC" id="2.7.13.3"/>
    </reaction>
</comment>
<dbReference type="Proteomes" id="UP000616885">
    <property type="component" value="Unassembled WGS sequence"/>
</dbReference>
<dbReference type="InterPro" id="IPR005467">
    <property type="entry name" value="His_kinase_dom"/>
</dbReference>
<proteinExistence type="predicted"/>
<organism evidence="6 7">
    <name type="scientific">Bionectria ochroleuca</name>
    <name type="common">Gliocladium roseum</name>
    <dbReference type="NCBI Taxonomy" id="29856"/>
    <lineage>
        <taxon>Eukaryota</taxon>
        <taxon>Fungi</taxon>
        <taxon>Dikarya</taxon>
        <taxon>Ascomycota</taxon>
        <taxon>Pezizomycotina</taxon>
        <taxon>Sordariomycetes</taxon>
        <taxon>Hypocreomycetidae</taxon>
        <taxon>Hypocreales</taxon>
        <taxon>Bionectriaceae</taxon>
        <taxon>Clonostachys</taxon>
    </lineage>
</organism>
<comment type="caution">
    <text evidence="6">The sequence shown here is derived from an EMBL/GenBank/DDBJ whole genome shotgun (WGS) entry which is preliminary data.</text>
</comment>
<gene>
    <name evidence="6" type="ORF">IM811_004964</name>
</gene>
<dbReference type="EC" id="2.7.13.3" evidence="2"/>
<evidence type="ECO:0000256" key="1">
    <source>
        <dbReference type="ARBA" id="ARBA00000085"/>
    </source>
</evidence>
<dbReference type="PANTHER" id="PTHR43047:SF72">
    <property type="entry name" value="OSMOSENSING HISTIDINE PROTEIN KINASE SLN1"/>
    <property type="match status" value="1"/>
</dbReference>
<dbReference type="Gene3D" id="3.30.565.10">
    <property type="entry name" value="Histidine kinase-like ATPase, C-terminal domain"/>
    <property type="match status" value="1"/>
</dbReference>
<dbReference type="PROSITE" id="PS50109">
    <property type="entry name" value="HIS_KIN"/>
    <property type="match status" value="1"/>
</dbReference>
<evidence type="ECO:0000313" key="7">
    <source>
        <dbReference type="Proteomes" id="UP000616885"/>
    </source>
</evidence>
<evidence type="ECO:0000256" key="3">
    <source>
        <dbReference type="ARBA" id="ARBA00022679"/>
    </source>
</evidence>
<dbReference type="EMBL" id="JADCTT010000013">
    <property type="protein sequence ID" value="KAF9745342.1"/>
    <property type="molecule type" value="Genomic_DNA"/>
</dbReference>